<keyword evidence="1" id="KW-0472">Membrane</keyword>
<feature type="transmembrane region" description="Helical" evidence="1">
    <location>
        <begin position="188"/>
        <end position="207"/>
    </location>
</feature>
<reference evidence="2" key="1">
    <citation type="submission" date="2009-07" db="EMBL/GenBank/DDBJ databases">
        <title>Complete sequence of Geobacter sp. M21.</title>
        <authorList>
            <consortium name="US DOE Joint Genome Institute"/>
            <person name="Lucas S."/>
            <person name="Copeland A."/>
            <person name="Lapidus A."/>
            <person name="Glavina del Rio T."/>
            <person name="Dalin E."/>
            <person name="Tice H."/>
            <person name="Bruce D."/>
            <person name="Goodwin L."/>
            <person name="Pitluck S."/>
            <person name="Saunders E."/>
            <person name="Brettin T."/>
            <person name="Detter J.C."/>
            <person name="Han C."/>
            <person name="Larimer F."/>
            <person name="Land M."/>
            <person name="Hauser L."/>
            <person name="Kyrpides N."/>
            <person name="Ovchinnikova G."/>
            <person name="Lovley D."/>
        </authorList>
    </citation>
    <scope>NUCLEOTIDE SEQUENCE [LARGE SCALE GENOMIC DNA]</scope>
    <source>
        <strain evidence="2">M21</strain>
    </source>
</reference>
<dbReference type="KEGG" id="gem:GM21_0104"/>
<feature type="transmembrane region" description="Helical" evidence="1">
    <location>
        <begin position="12"/>
        <end position="32"/>
    </location>
</feature>
<dbReference type="EMBL" id="CP001661">
    <property type="protein sequence ID" value="ACT16190.1"/>
    <property type="molecule type" value="Genomic_DNA"/>
</dbReference>
<organism evidence="2">
    <name type="scientific">Geobacter sp. (strain M21)</name>
    <dbReference type="NCBI Taxonomy" id="443144"/>
    <lineage>
        <taxon>Bacteria</taxon>
        <taxon>Pseudomonadati</taxon>
        <taxon>Thermodesulfobacteriota</taxon>
        <taxon>Desulfuromonadia</taxon>
        <taxon>Geobacterales</taxon>
        <taxon>Geobacteraceae</taxon>
        <taxon>Geobacter</taxon>
    </lineage>
</organism>
<evidence type="ECO:0000256" key="1">
    <source>
        <dbReference type="SAM" id="Phobius"/>
    </source>
</evidence>
<dbReference type="OrthoDB" id="140980at2"/>
<dbReference type="eggNOG" id="COG5557">
    <property type="taxonomic scope" value="Bacteria"/>
</dbReference>
<dbReference type="HOGENOM" id="CLU_042661_1_0_7"/>
<accession>C6E8Q1</accession>
<feature type="transmembrane region" description="Helical" evidence="1">
    <location>
        <begin position="219"/>
        <end position="242"/>
    </location>
</feature>
<dbReference type="PANTHER" id="PTHR43044">
    <property type="match status" value="1"/>
</dbReference>
<feature type="transmembrane region" description="Helical" evidence="1">
    <location>
        <begin position="323"/>
        <end position="343"/>
    </location>
</feature>
<protein>
    <submittedName>
        <fullName evidence="2">Uncharacterized protein</fullName>
    </submittedName>
</protein>
<gene>
    <name evidence="2" type="ordered locus">GM21_0104</name>
</gene>
<keyword evidence="1" id="KW-1133">Transmembrane helix</keyword>
<feature type="transmembrane region" description="Helical" evidence="1">
    <location>
        <begin position="262"/>
        <end position="284"/>
    </location>
</feature>
<dbReference type="AlphaFoldDB" id="C6E8Q1"/>
<keyword evidence="1" id="KW-0812">Transmembrane</keyword>
<feature type="transmembrane region" description="Helical" evidence="1">
    <location>
        <begin position="44"/>
        <end position="64"/>
    </location>
</feature>
<dbReference type="PANTHER" id="PTHR43044:SF1">
    <property type="entry name" value="QUINOL:CYTOCHROME C OXIDOREDUCTASE QUINONE-BINDING SUBUNIT 2"/>
    <property type="match status" value="1"/>
</dbReference>
<feature type="transmembrane region" description="Helical" evidence="1">
    <location>
        <begin position="155"/>
        <end position="176"/>
    </location>
</feature>
<feature type="transmembrane region" description="Helical" evidence="1">
    <location>
        <begin position="84"/>
        <end position="104"/>
    </location>
</feature>
<name>C6E8Q1_GEOSM</name>
<proteinExistence type="predicted"/>
<feature type="transmembrane region" description="Helical" evidence="1">
    <location>
        <begin position="291"/>
        <end position="311"/>
    </location>
</feature>
<evidence type="ECO:0000313" key="2">
    <source>
        <dbReference type="EMBL" id="ACT16190.1"/>
    </source>
</evidence>
<feature type="transmembrane region" description="Helical" evidence="1">
    <location>
        <begin position="124"/>
        <end position="143"/>
    </location>
</feature>
<dbReference type="STRING" id="443144.GM21_0104"/>
<sequence>MSTSDRGHGSKSWGVAWGVAAVAGIALWAVLLRGDDPARAWRSLLVNFLFFSSLSAGLVVWPALVRTCNGKWQLGVERHASAAIAFALPSLLALALLWGGSGAWAPWYRANFHQGLWLNNSFLFARDLAALLLFWGWAAFHLARRRQGNGRRSGVVLLVVYALTFSLLGFDLVMALDPHFHSNLAGGYFFMSGLYIGISGWALIACLKGGAKPKQLHDLGKLMLAFSLMTTYLMYAHLLPFWYENLPPEIRFLVPRMHNENWSPVSVLLLCTVYFGPLVLLLPARFKQNRYTLGAVALLVVAGMWLERWWLVAPTFDPLARLGLSELSLALGCTGLLGLGMLISPRHLPSDAPEGDEP</sequence>